<evidence type="ECO:0000313" key="2">
    <source>
        <dbReference type="EMBL" id="MFD2312192.1"/>
    </source>
</evidence>
<sequence length="159" mass="17651">MTFWLGDVERQHLKYGESIMKPRISLVTLAVDSLDRSLNFYRDGLGLATQGIVGEEFEHGAVAFFELESNLKLAIYPRESLGKDSGLPLKNPNPTEFSLAHNVSSKAEVDEVMLQAGNSGATIVKPAQDTFWGGYAGYFQDPDGHLWEVAYNPEWTVPE</sequence>
<accession>A0ABW5EG94</accession>
<dbReference type="PANTHER" id="PTHR36503:SF1">
    <property type="entry name" value="BLR2520 PROTEIN"/>
    <property type="match status" value="1"/>
</dbReference>
<dbReference type="Pfam" id="PF00903">
    <property type="entry name" value="Glyoxalase"/>
    <property type="match status" value="1"/>
</dbReference>
<name>A0ABW5EG94_9GAMM</name>
<protein>
    <submittedName>
        <fullName evidence="2">VOC family protein</fullName>
    </submittedName>
</protein>
<evidence type="ECO:0000259" key="1">
    <source>
        <dbReference type="PROSITE" id="PS51819"/>
    </source>
</evidence>
<dbReference type="Proteomes" id="UP001597425">
    <property type="component" value="Unassembled WGS sequence"/>
</dbReference>
<dbReference type="InterPro" id="IPR004360">
    <property type="entry name" value="Glyas_Fos-R_dOase_dom"/>
</dbReference>
<dbReference type="InterPro" id="IPR037523">
    <property type="entry name" value="VOC_core"/>
</dbReference>
<organism evidence="2 3">
    <name type="scientific">Microbulbifer halophilus</name>
    <dbReference type="NCBI Taxonomy" id="453963"/>
    <lineage>
        <taxon>Bacteria</taxon>
        <taxon>Pseudomonadati</taxon>
        <taxon>Pseudomonadota</taxon>
        <taxon>Gammaproteobacteria</taxon>
        <taxon>Cellvibrionales</taxon>
        <taxon>Microbulbiferaceae</taxon>
        <taxon>Microbulbifer</taxon>
    </lineage>
</organism>
<dbReference type="PROSITE" id="PS51819">
    <property type="entry name" value="VOC"/>
    <property type="match status" value="1"/>
</dbReference>
<dbReference type="EMBL" id="JBHUJD010000031">
    <property type="protein sequence ID" value="MFD2312192.1"/>
    <property type="molecule type" value="Genomic_DNA"/>
</dbReference>
<dbReference type="CDD" id="cd07251">
    <property type="entry name" value="VOC_like"/>
    <property type="match status" value="1"/>
</dbReference>
<comment type="caution">
    <text evidence="2">The sequence shown here is derived from an EMBL/GenBank/DDBJ whole genome shotgun (WGS) entry which is preliminary data.</text>
</comment>
<evidence type="ECO:0000313" key="3">
    <source>
        <dbReference type="Proteomes" id="UP001597425"/>
    </source>
</evidence>
<dbReference type="InterPro" id="IPR029068">
    <property type="entry name" value="Glyas_Bleomycin-R_OHBP_Dase"/>
</dbReference>
<dbReference type="SUPFAM" id="SSF54593">
    <property type="entry name" value="Glyoxalase/Bleomycin resistance protein/Dihydroxybiphenyl dioxygenase"/>
    <property type="match status" value="1"/>
</dbReference>
<dbReference type="Gene3D" id="3.10.180.10">
    <property type="entry name" value="2,3-Dihydroxybiphenyl 1,2-Dioxygenase, domain 1"/>
    <property type="match status" value="1"/>
</dbReference>
<gene>
    <name evidence="2" type="ORF">ACFSKX_17360</name>
</gene>
<reference evidence="3" key="1">
    <citation type="journal article" date="2019" name="Int. J. Syst. Evol. Microbiol.">
        <title>The Global Catalogue of Microorganisms (GCM) 10K type strain sequencing project: providing services to taxonomists for standard genome sequencing and annotation.</title>
        <authorList>
            <consortium name="The Broad Institute Genomics Platform"/>
            <consortium name="The Broad Institute Genome Sequencing Center for Infectious Disease"/>
            <person name="Wu L."/>
            <person name="Ma J."/>
        </authorList>
    </citation>
    <scope>NUCLEOTIDE SEQUENCE [LARGE SCALE GENOMIC DNA]</scope>
    <source>
        <strain evidence="3">KCTC 12848</strain>
    </source>
</reference>
<dbReference type="RefSeq" id="WP_265723339.1">
    <property type="nucleotide sequence ID" value="NZ_JAPIVK010000047.1"/>
</dbReference>
<keyword evidence="3" id="KW-1185">Reference proteome</keyword>
<proteinExistence type="predicted"/>
<dbReference type="PANTHER" id="PTHR36503">
    <property type="entry name" value="BLR2520 PROTEIN"/>
    <property type="match status" value="1"/>
</dbReference>
<feature type="domain" description="VOC" evidence="1">
    <location>
        <begin position="23"/>
        <end position="152"/>
    </location>
</feature>